<evidence type="ECO:0000313" key="1">
    <source>
        <dbReference type="EMBL" id="QKS72421.1"/>
    </source>
</evidence>
<dbReference type="EMBL" id="CP041372">
    <property type="protein sequence ID" value="QKS72421.1"/>
    <property type="molecule type" value="Genomic_DNA"/>
</dbReference>
<dbReference type="RefSeq" id="WP_176010399.1">
    <property type="nucleotide sequence ID" value="NZ_CP041372.2"/>
</dbReference>
<organism evidence="1 2">
    <name type="scientific">Paenalkalicoccus suaedae</name>
    <dbReference type="NCBI Taxonomy" id="2592382"/>
    <lineage>
        <taxon>Bacteria</taxon>
        <taxon>Bacillati</taxon>
        <taxon>Bacillota</taxon>
        <taxon>Bacilli</taxon>
        <taxon>Bacillales</taxon>
        <taxon>Bacillaceae</taxon>
        <taxon>Paenalkalicoccus</taxon>
    </lineage>
</organism>
<dbReference type="Pfam" id="PF09844">
    <property type="entry name" value="DUF2071"/>
    <property type="match status" value="1"/>
</dbReference>
<reference evidence="2" key="1">
    <citation type="submission" date="2019-07" db="EMBL/GenBank/DDBJ databases">
        <title>Bacillus alkalisoli sp. nov. isolated from saline soil.</title>
        <authorList>
            <person name="Sun J.-Q."/>
            <person name="Xu L."/>
        </authorList>
    </citation>
    <scope>NUCLEOTIDE SEQUENCE [LARGE SCALE GENOMIC DNA]</scope>
    <source>
        <strain evidence="2">M4U3P1</strain>
    </source>
</reference>
<dbReference type="PANTHER" id="PTHR39186">
    <property type="entry name" value="DUF2071 FAMILY PROTEIN"/>
    <property type="match status" value="1"/>
</dbReference>
<protein>
    <submittedName>
        <fullName evidence="1">DUF2071 domain-containing protein</fullName>
    </submittedName>
</protein>
<evidence type="ECO:0000313" key="2">
    <source>
        <dbReference type="Proteomes" id="UP000318138"/>
    </source>
</evidence>
<dbReference type="KEGG" id="psua:FLK61_37985"/>
<gene>
    <name evidence="1" type="ORF">FLK61_37985</name>
</gene>
<dbReference type="InterPro" id="IPR023375">
    <property type="entry name" value="ADC_dom_sf"/>
</dbReference>
<dbReference type="InterPro" id="IPR018644">
    <property type="entry name" value="DUF2071"/>
</dbReference>
<dbReference type="SUPFAM" id="SSF160104">
    <property type="entry name" value="Acetoacetate decarboxylase-like"/>
    <property type="match status" value="1"/>
</dbReference>
<keyword evidence="2" id="KW-1185">Reference proteome</keyword>
<dbReference type="AlphaFoldDB" id="A0A859FH85"/>
<proteinExistence type="predicted"/>
<sequence>MMLTMTWEHVLFMHYSVNPDDIQAQLPVGMKVDTYHGDAYLGVVPFLMTNISLTKLPRLSSLRFPELNLRTYVTVNGRPGVYFFYLDATSRLANKVANSFFYLPYKNASILVSEGKNATTFSHRRTNQPHSFAASYGPKGDVLSPPRDSFDYWSTERYRFYSHGRKNVFVGEIAHEPWPLQQAHVTLHHSNLLDLSPVPVELNDQTPHIRYARKIPVTAKYIKRISL</sequence>
<name>A0A859FH85_9BACI</name>
<accession>A0A859FH85</accession>
<dbReference type="PANTHER" id="PTHR39186:SF1">
    <property type="entry name" value="DUF2071 DOMAIN-CONTAINING PROTEIN"/>
    <property type="match status" value="1"/>
</dbReference>
<dbReference type="Proteomes" id="UP000318138">
    <property type="component" value="Chromosome"/>
</dbReference>